<evidence type="ECO:0000256" key="2">
    <source>
        <dbReference type="ARBA" id="ARBA00023125"/>
    </source>
</evidence>
<dbReference type="Proteomes" id="UP000321034">
    <property type="component" value="Unassembled WGS sequence"/>
</dbReference>
<dbReference type="PROSITE" id="PS01081">
    <property type="entry name" value="HTH_TETR_1"/>
    <property type="match status" value="1"/>
</dbReference>
<reference evidence="6 7" key="1">
    <citation type="submission" date="2019-08" db="EMBL/GenBank/DDBJ databases">
        <authorList>
            <person name="Dong K."/>
        </authorList>
    </citation>
    <scope>NUCLEOTIDE SEQUENCE [LARGE SCALE GENOMIC DNA]</scope>
    <source>
        <strain evidence="6 7">JCM14558</strain>
    </source>
</reference>
<feature type="DNA-binding region" description="H-T-H motif" evidence="4">
    <location>
        <begin position="32"/>
        <end position="51"/>
    </location>
</feature>
<dbReference type="PANTHER" id="PTHR30055:SF238">
    <property type="entry name" value="MYCOFACTOCIN BIOSYNTHESIS TRANSCRIPTIONAL REGULATOR MFTR-RELATED"/>
    <property type="match status" value="1"/>
</dbReference>
<dbReference type="GO" id="GO:0000976">
    <property type="term" value="F:transcription cis-regulatory region binding"/>
    <property type="evidence" value="ECO:0007669"/>
    <property type="project" value="TreeGrafter"/>
</dbReference>
<keyword evidence="2 4" id="KW-0238">DNA-binding</keyword>
<dbReference type="Gene3D" id="1.10.10.60">
    <property type="entry name" value="Homeodomain-like"/>
    <property type="match status" value="1"/>
</dbReference>
<evidence type="ECO:0000256" key="4">
    <source>
        <dbReference type="PROSITE-ProRule" id="PRU00335"/>
    </source>
</evidence>
<dbReference type="InterPro" id="IPR001647">
    <property type="entry name" value="HTH_TetR"/>
</dbReference>
<dbReference type="EMBL" id="VRSV01000002">
    <property type="protein sequence ID" value="TXK09657.1"/>
    <property type="molecule type" value="Genomic_DNA"/>
</dbReference>
<evidence type="ECO:0000259" key="5">
    <source>
        <dbReference type="PROSITE" id="PS50977"/>
    </source>
</evidence>
<comment type="caution">
    <text evidence="6">The sequence shown here is derived from an EMBL/GenBank/DDBJ whole genome shotgun (WGS) entry which is preliminary data.</text>
</comment>
<evidence type="ECO:0000256" key="3">
    <source>
        <dbReference type="ARBA" id="ARBA00023163"/>
    </source>
</evidence>
<evidence type="ECO:0000313" key="6">
    <source>
        <dbReference type="EMBL" id="TXK09657.1"/>
    </source>
</evidence>
<keyword evidence="1" id="KW-0805">Transcription regulation</keyword>
<gene>
    <name evidence="6" type="ORF">FVP77_12170</name>
</gene>
<proteinExistence type="predicted"/>
<keyword evidence="7" id="KW-1185">Reference proteome</keyword>
<dbReference type="PRINTS" id="PR00455">
    <property type="entry name" value="HTHTETR"/>
</dbReference>
<keyword evidence="3" id="KW-0804">Transcription</keyword>
<dbReference type="Pfam" id="PF17754">
    <property type="entry name" value="TetR_C_14"/>
    <property type="match status" value="1"/>
</dbReference>
<name>A0A5C8HUQ0_9MICO</name>
<sequence length="188" mass="20815">MTVRERSRDAFRLELAQAAVNVLAARGFEQVTVEDLAQHLGISRATFFRYFGSKDDVVVAVIQNPGLAYAAALREAPYDRDTSAWVLLRAAFEPAVTQSERDPARLRARLRMISGLPGLRARIAEKRLHQVADVSNALAERIGDEDVARTLTVAAYAAVDLAWEKWASAEEGSFRAVLDRTFRDLGKA</sequence>
<feature type="domain" description="HTH tetR-type" evidence="5">
    <location>
        <begin position="9"/>
        <end position="69"/>
    </location>
</feature>
<dbReference type="InterPro" id="IPR009057">
    <property type="entry name" value="Homeodomain-like_sf"/>
</dbReference>
<dbReference type="PROSITE" id="PS50977">
    <property type="entry name" value="HTH_TETR_2"/>
    <property type="match status" value="1"/>
</dbReference>
<dbReference type="GO" id="GO:0003700">
    <property type="term" value="F:DNA-binding transcription factor activity"/>
    <property type="evidence" value="ECO:0007669"/>
    <property type="project" value="TreeGrafter"/>
</dbReference>
<dbReference type="InterPro" id="IPR023772">
    <property type="entry name" value="DNA-bd_HTH_TetR-type_CS"/>
</dbReference>
<dbReference type="InterPro" id="IPR041347">
    <property type="entry name" value="MftR_C"/>
</dbReference>
<dbReference type="AlphaFoldDB" id="A0A5C8HUQ0"/>
<dbReference type="SUPFAM" id="SSF46689">
    <property type="entry name" value="Homeodomain-like"/>
    <property type="match status" value="1"/>
</dbReference>
<organism evidence="6 7">
    <name type="scientific">Microbacterium hatanonis</name>
    <dbReference type="NCBI Taxonomy" id="404366"/>
    <lineage>
        <taxon>Bacteria</taxon>
        <taxon>Bacillati</taxon>
        <taxon>Actinomycetota</taxon>
        <taxon>Actinomycetes</taxon>
        <taxon>Micrococcales</taxon>
        <taxon>Microbacteriaceae</taxon>
        <taxon>Microbacterium</taxon>
    </lineage>
</organism>
<dbReference type="PANTHER" id="PTHR30055">
    <property type="entry name" value="HTH-TYPE TRANSCRIPTIONAL REGULATOR RUTR"/>
    <property type="match status" value="1"/>
</dbReference>
<dbReference type="RefSeq" id="WP_147894861.1">
    <property type="nucleotide sequence ID" value="NZ_BAAANR010000001.1"/>
</dbReference>
<accession>A0A5C8HUQ0</accession>
<dbReference type="Pfam" id="PF00440">
    <property type="entry name" value="TetR_N"/>
    <property type="match status" value="1"/>
</dbReference>
<evidence type="ECO:0000313" key="7">
    <source>
        <dbReference type="Proteomes" id="UP000321034"/>
    </source>
</evidence>
<dbReference type="Gene3D" id="1.10.357.10">
    <property type="entry name" value="Tetracycline Repressor, domain 2"/>
    <property type="match status" value="1"/>
</dbReference>
<dbReference type="OrthoDB" id="956698at2"/>
<evidence type="ECO:0000256" key="1">
    <source>
        <dbReference type="ARBA" id="ARBA00023015"/>
    </source>
</evidence>
<protein>
    <submittedName>
        <fullName evidence="6">TetR family transcriptional regulator</fullName>
    </submittedName>
</protein>
<dbReference type="InterPro" id="IPR050109">
    <property type="entry name" value="HTH-type_TetR-like_transc_reg"/>
</dbReference>